<gene>
    <name evidence="1" type="ORF">FMM08_14900</name>
</gene>
<name>A0A5C8ZEE3_9ACTN</name>
<comment type="caution">
    <text evidence="1">The sequence shown here is derived from an EMBL/GenBank/DDBJ whole genome shotgun (WGS) entry which is preliminary data.</text>
</comment>
<accession>A0A5C8ZEE3</accession>
<reference evidence="1 2" key="1">
    <citation type="submission" date="2019-07" db="EMBL/GenBank/DDBJ databases">
        <title>Quadrisphaera sp. strain DD2A genome sequencing and assembly.</title>
        <authorList>
            <person name="Kim I."/>
        </authorList>
    </citation>
    <scope>NUCLEOTIDE SEQUENCE [LARGE SCALE GENOMIC DNA]</scope>
    <source>
        <strain evidence="1 2">DD2A</strain>
    </source>
</reference>
<organism evidence="1 2">
    <name type="scientific">Quadrisphaera setariae</name>
    <dbReference type="NCBI Taxonomy" id="2593304"/>
    <lineage>
        <taxon>Bacteria</taxon>
        <taxon>Bacillati</taxon>
        <taxon>Actinomycetota</taxon>
        <taxon>Actinomycetes</taxon>
        <taxon>Kineosporiales</taxon>
        <taxon>Kineosporiaceae</taxon>
        <taxon>Quadrisphaera</taxon>
    </lineage>
</organism>
<dbReference type="OrthoDB" id="9840124at2"/>
<evidence type="ECO:0000313" key="1">
    <source>
        <dbReference type="EMBL" id="TXR55573.1"/>
    </source>
</evidence>
<keyword evidence="2" id="KW-1185">Reference proteome</keyword>
<dbReference type="EMBL" id="VKAC01000008">
    <property type="protein sequence ID" value="TXR55573.1"/>
    <property type="molecule type" value="Genomic_DNA"/>
</dbReference>
<evidence type="ECO:0000313" key="2">
    <source>
        <dbReference type="Proteomes" id="UP000321234"/>
    </source>
</evidence>
<dbReference type="RefSeq" id="WP_147927149.1">
    <property type="nucleotide sequence ID" value="NZ_VKAC01000008.1"/>
</dbReference>
<dbReference type="AlphaFoldDB" id="A0A5C8ZEE3"/>
<proteinExistence type="predicted"/>
<sequence>MSLLDRAVRLTWGAGDGADRRVHWPDPRLTGRSLCDRRLSSFEHEDATPERWERWCRKNGCRQQLELWLSQHAPSLAQEYRARVAADRAAARAPEDDDGLTLGF</sequence>
<protein>
    <submittedName>
        <fullName evidence="1">Uncharacterized protein</fullName>
    </submittedName>
</protein>
<dbReference type="Proteomes" id="UP000321234">
    <property type="component" value="Unassembled WGS sequence"/>
</dbReference>